<evidence type="ECO:0000313" key="14">
    <source>
        <dbReference type="Ensembl" id="ENSANIP00000023907.1"/>
    </source>
</evidence>
<keyword evidence="5 13" id="KW-1133">Transmembrane helix</keyword>
<dbReference type="InterPro" id="IPR009003">
    <property type="entry name" value="Peptidase_S1_PA"/>
</dbReference>
<organism evidence="14 15">
    <name type="scientific">Accipiter nisus</name>
    <name type="common">Eurasian sparrowhawk</name>
    <dbReference type="NCBI Taxonomy" id="211598"/>
    <lineage>
        <taxon>Eukaryota</taxon>
        <taxon>Metazoa</taxon>
        <taxon>Chordata</taxon>
        <taxon>Craniata</taxon>
        <taxon>Vertebrata</taxon>
        <taxon>Euteleostomi</taxon>
        <taxon>Archelosauria</taxon>
        <taxon>Archosauria</taxon>
        <taxon>Dinosauria</taxon>
        <taxon>Saurischia</taxon>
        <taxon>Theropoda</taxon>
        <taxon>Coelurosauria</taxon>
        <taxon>Aves</taxon>
        <taxon>Neognathae</taxon>
        <taxon>Neoaves</taxon>
        <taxon>Telluraves</taxon>
        <taxon>Accipitrimorphae</taxon>
        <taxon>Accipitriformes</taxon>
        <taxon>Accipitridae</taxon>
        <taxon>Accipitrinae</taxon>
        <taxon>Accipiter</taxon>
    </lineage>
</organism>
<proteinExistence type="predicted"/>
<evidence type="ECO:0000256" key="6">
    <source>
        <dbReference type="ARBA" id="ARBA00023002"/>
    </source>
</evidence>
<reference evidence="14" key="1">
    <citation type="submission" date="2025-08" db="UniProtKB">
        <authorList>
            <consortium name="Ensembl"/>
        </authorList>
    </citation>
    <scope>IDENTIFICATION</scope>
</reference>
<dbReference type="InterPro" id="IPR023754">
    <property type="entry name" value="HemeA_Synthase_type2"/>
</dbReference>
<keyword evidence="4" id="KW-0479">Metal-binding</keyword>
<dbReference type="GO" id="GO:0005743">
    <property type="term" value="C:mitochondrial inner membrane"/>
    <property type="evidence" value="ECO:0007669"/>
    <property type="project" value="TreeGrafter"/>
</dbReference>
<keyword evidence="6" id="KW-0560">Oxidoreductase</keyword>
<evidence type="ECO:0000256" key="5">
    <source>
        <dbReference type="ARBA" id="ARBA00022989"/>
    </source>
</evidence>
<feature type="transmembrane region" description="Helical" evidence="13">
    <location>
        <begin position="236"/>
        <end position="260"/>
    </location>
</feature>
<keyword evidence="3 13" id="KW-0812">Transmembrane</keyword>
<keyword evidence="7" id="KW-0408">Iron</keyword>
<dbReference type="GO" id="GO:0046872">
    <property type="term" value="F:metal ion binding"/>
    <property type="evidence" value="ECO:0007669"/>
    <property type="project" value="UniProtKB-KW"/>
</dbReference>
<evidence type="ECO:0000256" key="13">
    <source>
        <dbReference type="SAM" id="Phobius"/>
    </source>
</evidence>
<reference evidence="14" key="2">
    <citation type="submission" date="2025-09" db="UniProtKB">
        <authorList>
            <consortium name="Ensembl"/>
        </authorList>
    </citation>
    <scope>IDENTIFICATION</scope>
</reference>
<sequence>MVTPRCVRKCSPLFRRRAPLPGSLGMLRAARGGVRLLLPARGGGAGAEGRGGLAPAPAPGLASPPPRRLLQQAAPPAATPPAVGRWLLACSGAVAGAVVLGGVTRLTESGLSMVDWHLVKEMKPPRTQQEWEAEFQKYQQFPEFKILNHDMTLTEFKFIWYMEYSHRMWGRVVGLAYILPAAYFWQKGWLSRPMKGCVLALCGLVCFQGLLGWYMVKSGLEEKPDSYDIPRVSQYRLAAHLGSALVLYSASLWTGLSLLLPRHKLPETHQLLRLRRYAHGTAALIFLTALSGAFVAGLDAGLVYNSFPKMGDHWIPDDLLAFSPVLRNIFENPTTVQFDHRILGIASVTAVTALYLFSRKIPLPRRTRMAVTSLLAVACMQVLSSSPPSLLWFVFFFFHPLVLCSMFTRQSCLQLGSVLAPRAWS</sequence>
<name>A0A8B9NKT9_9AVES</name>
<evidence type="ECO:0000256" key="9">
    <source>
        <dbReference type="ARBA" id="ARBA00023136"/>
    </source>
</evidence>
<keyword evidence="9 13" id="KW-0472">Membrane</keyword>
<keyword evidence="8" id="KW-0350">Heme biosynthesis</keyword>
<dbReference type="AlphaFoldDB" id="A0A8B9NKT9"/>
<evidence type="ECO:0000256" key="12">
    <source>
        <dbReference type="SAM" id="MobiDB-lite"/>
    </source>
</evidence>
<feature type="compositionally biased region" description="Pro residues" evidence="12">
    <location>
        <begin position="56"/>
        <end position="67"/>
    </location>
</feature>
<evidence type="ECO:0000256" key="1">
    <source>
        <dbReference type="ARBA" id="ARBA00001970"/>
    </source>
</evidence>
<evidence type="ECO:0000256" key="8">
    <source>
        <dbReference type="ARBA" id="ARBA00023133"/>
    </source>
</evidence>
<evidence type="ECO:0000256" key="7">
    <source>
        <dbReference type="ARBA" id="ARBA00023004"/>
    </source>
</evidence>
<evidence type="ECO:0000256" key="4">
    <source>
        <dbReference type="ARBA" id="ARBA00022723"/>
    </source>
</evidence>
<comment type="pathway">
    <text evidence="10">Porphyrin-containing compound metabolism; heme A biosynthesis; heme A from heme O: step 1/1.</text>
</comment>
<dbReference type="Ensembl" id="ENSANIT00000024699.1">
    <property type="protein sequence ID" value="ENSANIP00000023907.1"/>
    <property type="gene ID" value="ENSANIG00000016220.1"/>
</dbReference>
<dbReference type="PANTHER" id="PTHR23289:SF2">
    <property type="entry name" value="CYTOCHROME C OXIDASE ASSEMBLY PROTEIN COX15 HOMOLOG"/>
    <property type="match status" value="1"/>
</dbReference>
<feature type="transmembrane region" description="Helical" evidence="13">
    <location>
        <begin position="86"/>
        <end position="106"/>
    </location>
</feature>
<feature type="transmembrane region" description="Helical" evidence="13">
    <location>
        <begin position="281"/>
        <end position="304"/>
    </location>
</feature>
<feature type="region of interest" description="Disordered" evidence="12">
    <location>
        <begin position="46"/>
        <end position="68"/>
    </location>
</feature>
<evidence type="ECO:0000313" key="15">
    <source>
        <dbReference type="Proteomes" id="UP000694541"/>
    </source>
</evidence>
<dbReference type="PANTHER" id="PTHR23289">
    <property type="entry name" value="CYTOCHROME C OXIDASE ASSEMBLY PROTEIN COX15"/>
    <property type="match status" value="1"/>
</dbReference>
<feature type="transmembrane region" description="Helical" evidence="13">
    <location>
        <begin position="197"/>
        <end position="216"/>
    </location>
</feature>
<feature type="transmembrane region" description="Helical" evidence="13">
    <location>
        <begin position="340"/>
        <end position="357"/>
    </location>
</feature>
<evidence type="ECO:0008006" key="16">
    <source>
        <dbReference type="Google" id="ProtNLM"/>
    </source>
</evidence>
<dbReference type="SUPFAM" id="SSF50494">
    <property type="entry name" value="Trypsin-like serine proteases"/>
    <property type="match status" value="1"/>
</dbReference>
<dbReference type="GO" id="GO:0016653">
    <property type="term" value="F:oxidoreductase activity, acting on NAD(P)H, heme protein as acceptor"/>
    <property type="evidence" value="ECO:0007669"/>
    <property type="project" value="TreeGrafter"/>
</dbReference>
<comment type="subcellular location">
    <subcellularLocation>
        <location evidence="2">Membrane</location>
        <topology evidence="2">Multi-pass membrane protein</topology>
    </subcellularLocation>
</comment>
<comment type="cofactor">
    <cofactor evidence="1">
        <name>heme b</name>
        <dbReference type="ChEBI" id="CHEBI:60344"/>
    </cofactor>
</comment>
<feature type="transmembrane region" description="Helical" evidence="13">
    <location>
        <begin position="168"/>
        <end position="185"/>
    </location>
</feature>
<evidence type="ECO:0000256" key="10">
    <source>
        <dbReference type="ARBA" id="ARBA00044501"/>
    </source>
</evidence>
<accession>A0A8B9NKT9</accession>
<evidence type="ECO:0000256" key="3">
    <source>
        <dbReference type="ARBA" id="ARBA00022692"/>
    </source>
</evidence>
<dbReference type="Pfam" id="PF02628">
    <property type="entry name" value="COX15-CtaA"/>
    <property type="match status" value="1"/>
</dbReference>
<evidence type="ECO:0000256" key="11">
    <source>
        <dbReference type="ARBA" id="ARBA00048044"/>
    </source>
</evidence>
<dbReference type="Proteomes" id="UP000694541">
    <property type="component" value="Unplaced"/>
</dbReference>
<keyword evidence="15" id="KW-1185">Reference proteome</keyword>
<protein>
    <recommendedName>
        <fullName evidence="16">Cytochrome c oxidase assembly protein COX15 homolog</fullName>
    </recommendedName>
</protein>
<evidence type="ECO:0000256" key="2">
    <source>
        <dbReference type="ARBA" id="ARBA00004141"/>
    </source>
</evidence>
<dbReference type="GO" id="GO:0006784">
    <property type="term" value="P:heme A biosynthetic process"/>
    <property type="evidence" value="ECO:0007669"/>
    <property type="project" value="InterPro"/>
</dbReference>
<dbReference type="InterPro" id="IPR003780">
    <property type="entry name" value="COX15/CtaA_fam"/>
</dbReference>
<dbReference type="GO" id="GO:0120547">
    <property type="term" value="F:heme A synthase activity"/>
    <property type="evidence" value="ECO:0007669"/>
    <property type="project" value="UniProtKB-EC"/>
</dbReference>
<comment type="catalytic activity">
    <reaction evidence="11">
        <text>Fe(II)-heme o + 2 A + H2O = Fe(II)-heme a + 2 AH2</text>
        <dbReference type="Rhea" id="RHEA:63388"/>
        <dbReference type="ChEBI" id="CHEBI:13193"/>
        <dbReference type="ChEBI" id="CHEBI:15377"/>
        <dbReference type="ChEBI" id="CHEBI:17499"/>
        <dbReference type="ChEBI" id="CHEBI:60530"/>
        <dbReference type="ChEBI" id="CHEBI:61715"/>
        <dbReference type="EC" id="1.17.99.9"/>
    </reaction>
    <physiologicalReaction direction="left-to-right" evidence="11">
        <dbReference type="Rhea" id="RHEA:63389"/>
    </physiologicalReaction>
</comment>